<dbReference type="SMART" id="SM00320">
    <property type="entry name" value="WD40"/>
    <property type="match status" value="4"/>
</dbReference>
<dbReference type="PANTHER" id="PTHR46108">
    <property type="entry name" value="BLUE CHEESE"/>
    <property type="match status" value="1"/>
</dbReference>
<feature type="region of interest" description="Disordered" evidence="4">
    <location>
        <begin position="1"/>
        <end position="50"/>
    </location>
</feature>
<dbReference type="Pfam" id="PF14844">
    <property type="entry name" value="PH_BEACH"/>
    <property type="match status" value="1"/>
</dbReference>
<dbReference type="OrthoDB" id="120976at2759"/>
<organism evidence="7 8">
    <name type="scientific">Astyanax mexicanus</name>
    <name type="common">Blind cave fish</name>
    <name type="synonym">Astyanax fasciatus mexicanus</name>
    <dbReference type="NCBI Taxonomy" id="7994"/>
    <lineage>
        <taxon>Eukaryota</taxon>
        <taxon>Metazoa</taxon>
        <taxon>Chordata</taxon>
        <taxon>Craniata</taxon>
        <taxon>Vertebrata</taxon>
        <taxon>Euteleostomi</taxon>
        <taxon>Actinopterygii</taxon>
        <taxon>Neopterygii</taxon>
        <taxon>Teleostei</taxon>
        <taxon>Ostariophysi</taxon>
        <taxon>Characiformes</taxon>
        <taxon>Characoidei</taxon>
        <taxon>Acestrorhamphidae</taxon>
        <taxon>Acestrorhamphinae</taxon>
        <taxon>Astyanax</taxon>
    </lineage>
</organism>
<dbReference type="SUPFAM" id="SSF49899">
    <property type="entry name" value="Concanavalin A-like lectins/glucanases"/>
    <property type="match status" value="1"/>
</dbReference>
<feature type="region of interest" description="Disordered" evidence="4">
    <location>
        <begin position="2203"/>
        <end position="2222"/>
    </location>
</feature>
<dbReference type="SUPFAM" id="SSF81837">
    <property type="entry name" value="BEACH domain"/>
    <property type="match status" value="1"/>
</dbReference>
<dbReference type="PROSITE" id="PS51783">
    <property type="entry name" value="PH_BEACH"/>
    <property type="match status" value="1"/>
</dbReference>
<dbReference type="InterPro" id="IPR036322">
    <property type="entry name" value="WD40_repeat_dom_sf"/>
</dbReference>
<evidence type="ECO:0000313" key="8">
    <source>
        <dbReference type="Proteomes" id="UP000752171"/>
    </source>
</evidence>
<dbReference type="SMART" id="SM01026">
    <property type="entry name" value="Beach"/>
    <property type="match status" value="1"/>
</dbReference>
<dbReference type="InterPro" id="IPR023362">
    <property type="entry name" value="PH-BEACH_dom"/>
</dbReference>
<dbReference type="InterPro" id="IPR013320">
    <property type="entry name" value="ConA-like_dom_sf"/>
</dbReference>
<dbReference type="CDD" id="cd06071">
    <property type="entry name" value="Beach"/>
    <property type="match status" value="1"/>
</dbReference>
<dbReference type="Pfam" id="PF00400">
    <property type="entry name" value="WD40"/>
    <property type="match status" value="1"/>
</dbReference>
<feature type="region of interest" description="Disordered" evidence="4">
    <location>
        <begin position="1940"/>
        <end position="1959"/>
    </location>
</feature>
<dbReference type="PROSITE" id="PS50294">
    <property type="entry name" value="WD_REPEATS_REGION"/>
    <property type="match status" value="1"/>
</dbReference>
<dbReference type="Gene3D" id="2.30.29.30">
    <property type="entry name" value="Pleckstrin-homology domain (PH domain)/Phosphotyrosine-binding domain (PTB)"/>
    <property type="match status" value="1"/>
</dbReference>
<dbReference type="InterPro" id="IPR016024">
    <property type="entry name" value="ARM-type_fold"/>
</dbReference>
<dbReference type="GO" id="GO:0019882">
    <property type="term" value="P:antigen processing and presentation"/>
    <property type="evidence" value="ECO:0007669"/>
    <property type="project" value="TreeGrafter"/>
</dbReference>
<dbReference type="FunFam" id="1.10.1540.10:FF:000002">
    <property type="entry name" value="WD repeat and FYVE domain containing 3"/>
    <property type="match status" value="1"/>
</dbReference>
<accession>A0A8T2M167</accession>
<sequence>MPPTKQQEAGGDMERINKETGELSASGEIAESTELKTDKAQTEPSTQEDTHTDANAVTALQQQLLQLSQAAADQREHELDLLLPLFIQVSESNSAVEDLDLKDLACQIGETLVCHIQQRVAGRPAEEARYELKQFFQHTEHSSGKGWLLLKSISILSSSEAGTNAAIDTGLAAALVKCLYLFVALPARKANNETDDSACSFQDIFIKVILQLCRQVQFVEELVETQELQCVIIALTSLWDQCSSSWRRQVSRVLRAVSAAQVPNTVPALQVKNCMKICIQNMLKMSQHVPGPVLAEVAVSVFSFVKDSYPINPALFEEFENNDGYAVLQTIMARCEEETAHEDFSSVKDLLCLIASFTLFGKAELKVALCVNNPQPPGFKFDPSLTKGSTVKNLRAFKIIQASFLRSGSALTCSQILRTVQMIWSWDKANFFLLEWTLQCLAQFAECVWQKPATVHRLFFELVEMVVFHLSYIPHDTLKKVQAMLKEGSSQAFSMAALECFHGLVMRSGLLSEVLIDGGLMELLLVELRRRAKILRKAGITASKDDLRVEDCERQLTTNMLNVVSALAMRSVRNTACIRDLGMIPYIKIFLNDEQFRSPALCILEQLSEMNPEEYMSTAIGALCSSTENELRFKLDVLQSILKVLDNPNSWNAFRTAGGFNGLLSIVVDMEGALLEQPLGVWASVSHSSLMELLLLTLHVVALVVHLHPVNAHFFHTTGHYEKLAEALLQLGCFHDSVHMKADVATECRSGQRNYRQFVDVAENSGSPLPKTLRDCIRLLNFLEQFSTGVSMSVDMCSGLEASEVEESQQTPTIPKTGEEDFQGRIRNAALSISSGCGESGRFSCEHTILHPGAVKVMMILVPHIYFPSDPQMSAELQLAVTGHVQSMVKSEQNRQIMCESGLLVTLLTHCKSILSNSGHLLHLPVVRILEKLASQSIDHKCLRQFLCLGDPLMCNTEKCFPPSISEADPPLPNGQYTDKADDLVKTAKKTHKKSLKRTFSLLWTSPKSRIPIPIHRIISLVSMTSPRSFRPHKVSVSPSFAEFDMTDSGYGCLFLPSLATVKGVSADCISTGGTSSDCRGFPPSAGLSFSCWFLISRFSSACDSHPVRLLTVVRHMSRAEQQYCCLSVSISASDGCLVISTEEEPYQFLDILEPEVRTPTTLPITVRFKCSKQLMPGQWHHLVVAMAKDIKKSCKVSAYLNGEVIGTSKMRYIQPFPGQCIAMDASAVIDVCGIIGTPPIWKQHAALIWRVGPAYLFEEVLSADSVEIMYAQGTKYIGNYLALDVQADSSMRLIPPERISFGINPAVFTVTTVAEIRDQYNEVDCRLIAKEMGITSRDNSTPVFLARNISQHLSGTARTIGAALVGRFGVRTFTSNSAATSFQYVGGPAVVLSLVAMASDDGSLYASIKVLLSILDTNQVMRREMKRINGYKLFAFLLKMKAHLISSRTFQLILAIVGAMELTTGCIYIHDLTALQDILCDFEVWQKAPESLELSVLNHFVEILKSSSGDPQNAETMHSLDLMAKLLFLLQDPSVTHRKVTVICTIVKYLLQGHFSTADVRRHGKIIMLGLFLIYTLMPPSVDENTAFPGNISDDQSQSLSQTPARTVWIRNQLLEVLSSLIICDSPLPNNNQEEVFLTLGSDWFLLFLQGHTHSSTVLLIIRLLIHFLSNQSILTKFRDGVSPGTLVESMEMPQDVIGHLGLHSWSFECLSCMCPGFTVLPRLLLSHISSPQIYGAFAALLMGKADFHIPNGQVDLDSLLQSVIDSFTNEQEVQLCIEAACVLIELVKMIICKPVTGTEGSWEVQYPGSVMQFLCLLHSLFPRDPLWASTDFLNSLASAVFPTEAPESFAGLQGNGEGRTVGESPVARLSHPARKQVCDFIRILLMDSLINIPAKDHNHPFIQLLEFSPDGVCQEQKQSFQSELLEFLMDIIHMTGQEDGQSTHVARDDPKPSKSKPEGKVAILIENVAFFSKMLVEKLYTGMFVVDPENLLVFVAEQIAVAMEKAQTQRESTVSVLYKSMNRALLYFLSRPRQTPAEQELVLRTLTVLQQHWDVIMATYNANVHFISCLLHCLLLIRSGSFQEGFGCEMHKKSSKKIWRHLFPHKNNRMMTPVDIPDSAAEMESELMKLVENIWSKVMLERRQSLEEAYKIDLSAKQAGREVPVSMTDVSPLWEETAEKAWQVFIDSQKKKMSNVQKKAGLLSSVHRSPQRRAGADSDSSVETFLADMEVHRKTGEEMFERLLKSHMQMLHCENERMAAQWVRIEEDLLRERGLFGPGPDVFINQGWVQDAAEGPNRTRPRIRRKALRRSKKLPSLMSALHMKSSVVEESKGVAELPSADSELRTLCEPGREAEEEPGSDCERLTFFPTLTEASAPVEDLHSEQCAETQLILQQLAANEEVKAKQCVAVVSGHMLTEGVLLYGKTDLYICEGFTLTSSGDVCCGTHHPTSVRDSFISGMLKKEQSSVSPACRRWPYADIKEARFMRFLLEENAIEIFMRNGSSVFLVFVNKDHVGAFKRLCSVVPSLKGRGVAEAVHNVRRTAALEKTALIKWQKGEMSNFEYLMHLNTLAGRTYNDLMQYPVFPWVLADYESETLDLSSSTTFRDLSRPMGAQTEKRREKFIERYNEVDSNDGDLSAQCHYCTHYSSAIIVASYLVRMEPFSQTFLSLQGGSFDVPERMFHSVQREWESASRDNMSDVRELIPEFYYLPDFLVNSNNFEFGRMQDGTSLGDVVLPPWAKGDPQEFIRMHREALESDYVSANLHLWIDLIFGYRQQGPAAVEALNTFHPYFYTDRHDAESMKNPLKKSTVLGYVSNFGQIPKQLFTKPHPNRAAHKSSASKEASGANHVTPFFFRLDKLKPSAQPIKELMHGSVGQIVCGEKDVLVVEKNKLLMPPHWNTYFCWGYYDNTCSFGNYTTEKGFAVWEGLSDWGETVCAACPNSNTLITAGSSTVVCVWDVSISKDKLKHMNLKQALYGHTDTVTCVVASEAHSVIISGSQDQTCILWDLEELSYITQLPTHSSSVSALAINDLTGEIVSCSGTHLYLWTMKGQLLASVNTPYVAEGSIQCCCFTQKCEWDSRNVIIAGYADGIVRIWKTEYTKVQLPGHKERVESLGHAVSASAEDTERSRARWERHLVLCRELNRSQAISRRRYKNNPAVTALAISRTHGTLLVGDAWGRVFSWTCEG</sequence>
<keyword evidence="2" id="KW-0677">Repeat</keyword>
<feature type="domain" description="BEACH-type PH" evidence="6">
    <location>
        <begin position="2399"/>
        <end position="2524"/>
    </location>
</feature>
<dbReference type="InterPro" id="IPR036372">
    <property type="entry name" value="BEACH_dom_sf"/>
</dbReference>
<dbReference type="SUPFAM" id="SSF50978">
    <property type="entry name" value="WD40 repeat-like"/>
    <property type="match status" value="1"/>
</dbReference>
<dbReference type="Gene3D" id="2.130.10.10">
    <property type="entry name" value="YVTN repeat-like/Quinoprotein amine dehydrogenase"/>
    <property type="match status" value="1"/>
</dbReference>
<reference evidence="7 8" key="1">
    <citation type="submission" date="2021-07" db="EMBL/GenBank/DDBJ databases">
        <authorList>
            <person name="Imarazene B."/>
            <person name="Zahm M."/>
            <person name="Klopp C."/>
            <person name="Cabau C."/>
            <person name="Beille S."/>
            <person name="Jouanno E."/>
            <person name="Castinel A."/>
            <person name="Lluch J."/>
            <person name="Gil L."/>
            <person name="Kuchtly C."/>
            <person name="Lopez Roques C."/>
            <person name="Donnadieu C."/>
            <person name="Parrinello H."/>
            <person name="Journot L."/>
            <person name="Du K."/>
            <person name="Schartl M."/>
            <person name="Retaux S."/>
            <person name="Guiguen Y."/>
        </authorList>
    </citation>
    <scope>NUCLEOTIDE SEQUENCE [LARGE SCALE GENOMIC DNA]</scope>
    <source>
        <strain evidence="7">Pach_M1</strain>
        <tissue evidence="7">Testis</tissue>
    </source>
</reference>
<evidence type="ECO:0000256" key="2">
    <source>
        <dbReference type="ARBA" id="ARBA00022737"/>
    </source>
</evidence>
<dbReference type="PROSITE" id="PS50197">
    <property type="entry name" value="BEACH"/>
    <property type="match status" value="1"/>
</dbReference>
<evidence type="ECO:0000313" key="7">
    <source>
        <dbReference type="EMBL" id="KAG9275336.1"/>
    </source>
</evidence>
<dbReference type="EMBL" id="JAICCE010000007">
    <property type="protein sequence ID" value="KAG9275336.1"/>
    <property type="molecule type" value="Genomic_DNA"/>
</dbReference>
<dbReference type="Pfam" id="PF02138">
    <property type="entry name" value="Beach"/>
    <property type="match status" value="1"/>
</dbReference>
<feature type="compositionally biased region" description="Basic and acidic residues" evidence="4">
    <location>
        <begin position="12"/>
        <end position="21"/>
    </location>
</feature>
<proteinExistence type="predicted"/>
<dbReference type="InterPro" id="IPR051944">
    <property type="entry name" value="BEACH_domain_protein"/>
</dbReference>
<dbReference type="SUPFAM" id="SSF48371">
    <property type="entry name" value="ARM repeat"/>
    <property type="match status" value="1"/>
</dbReference>
<protein>
    <submittedName>
        <fullName evidence="7">WD repeat- and FYVE domain-containing protein 4 isoform X1</fullName>
    </submittedName>
</protein>
<evidence type="ECO:0000256" key="3">
    <source>
        <dbReference type="PROSITE-ProRule" id="PRU00221"/>
    </source>
</evidence>
<dbReference type="PROSITE" id="PS50082">
    <property type="entry name" value="WD_REPEATS_2"/>
    <property type="match status" value="1"/>
</dbReference>
<feature type="repeat" description="WD" evidence="3">
    <location>
        <begin position="2978"/>
        <end position="3019"/>
    </location>
</feature>
<feature type="compositionally biased region" description="Basic and acidic residues" evidence="4">
    <location>
        <begin position="1947"/>
        <end position="1959"/>
    </location>
</feature>
<dbReference type="InterPro" id="IPR000409">
    <property type="entry name" value="BEACH_dom"/>
</dbReference>
<dbReference type="PROSITE" id="PS00678">
    <property type="entry name" value="WD_REPEATS_1"/>
    <property type="match status" value="1"/>
</dbReference>
<dbReference type="Proteomes" id="UP000752171">
    <property type="component" value="Unassembled WGS sequence"/>
</dbReference>
<dbReference type="InterPro" id="IPR015943">
    <property type="entry name" value="WD40/YVTN_repeat-like_dom_sf"/>
</dbReference>
<dbReference type="InterPro" id="IPR001680">
    <property type="entry name" value="WD40_rpt"/>
</dbReference>
<name>A0A8T2M167_ASTMX</name>
<gene>
    <name evidence="7" type="primary">WDFY4</name>
    <name evidence="7" type="ORF">AMEX_G9839</name>
</gene>
<evidence type="ECO:0000256" key="1">
    <source>
        <dbReference type="ARBA" id="ARBA00022574"/>
    </source>
</evidence>
<evidence type="ECO:0000259" key="6">
    <source>
        <dbReference type="PROSITE" id="PS51783"/>
    </source>
</evidence>
<dbReference type="InterPro" id="IPR019775">
    <property type="entry name" value="WD40_repeat_CS"/>
</dbReference>
<dbReference type="PANTHER" id="PTHR46108:SF3">
    <property type="entry name" value="WD REPEAT- AND FYVE DOMAIN-CONTAINING PROTEIN 4"/>
    <property type="match status" value="1"/>
</dbReference>
<dbReference type="CDD" id="cd01201">
    <property type="entry name" value="PH_BEACH"/>
    <property type="match status" value="1"/>
</dbReference>
<comment type="caution">
    <text evidence="7">The sequence shown here is derived from an EMBL/GenBank/DDBJ whole genome shotgun (WGS) entry which is preliminary data.</text>
</comment>
<feature type="domain" description="BEACH" evidence="5">
    <location>
        <begin position="2541"/>
        <end position="2835"/>
    </location>
</feature>
<dbReference type="SUPFAM" id="SSF50729">
    <property type="entry name" value="PH domain-like"/>
    <property type="match status" value="1"/>
</dbReference>
<dbReference type="InterPro" id="IPR011993">
    <property type="entry name" value="PH-like_dom_sf"/>
</dbReference>
<evidence type="ECO:0000256" key="4">
    <source>
        <dbReference type="SAM" id="MobiDB-lite"/>
    </source>
</evidence>
<evidence type="ECO:0000259" key="5">
    <source>
        <dbReference type="PROSITE" id="PS50197"/>
    </source>
</evidence>
<dbReference type="Gene3D" id="1.10.1540.10">
    <property type="entry name" value="BEACH domain"/>
    <property type="match status" value="1"/>
</dbReference>
<keyword evidence="1 3" id="KW-0853">WD repeat</keyword>